<evidence type="ECO:0000313" key="8">
    <source>
        <dbReference type="EnsemblMetazoa" id="CapteP214669"/>
    </source>
</evidence>
<feature type="domain" description="THAP-type" evidence="6">
    <location>
        <begin position="1"/>
        <end position="95"/>
    </location>
</feature>
<reference evidence="7 9" key="2">
    <citation type="journal article" date="2013" name="Nature">
        <title>Insights into bilaterian evolution from three spiralian genomes.</title>
        <authorList>
            <person name="Simakov O."/>
            <person name="Marletaz F."/>
            <person name="Cho S.J."/>
            <person name="Edsinger-Gonzales E."/>
            <person name="Havlak P."/>
            <person name="Hellsten U."/>
            <person name="Kuo D.H."/>
            <person name="Larsson T."/>
            <person name="Lv J."/>
            <person name="Arendt D."/>
            <person name="Savage R."/>
            <person name="Osoegawa K."/>
            <person name="de Jong P."/>
            <person name="Grimwood J."/>
            <person name="Chapman J.A."/>
            <person name="Shapiro H."/>
            <person name="Aerts A."/>
            <person name="Otillar R.P."/>
            <person name="Terry A.Y."/>
            <person name="Boore J.L."/>
            <person name="Grigoriev I.V."/>
            <person name="Lindberg D.R."/>
            <person name="Seaver E.C."/>
            <person name="Weisblat D.A."/>
            <person name="Putnam N.H."/>
            <person name="Rokhsar D.S."/>
        </authorList>
    </citation>
    <scope>NUCLEOTIDE SEQUENCE</scope>
    <source>
        <strain evidence="7 9">I ESC-2004</strain>
    </source>
</reference>
<keyword evidence="4 5" id="KW-0238">DNA-binding</keyword>
<dbReference type="GO" id="GO:0003677">
    <property type="term" value="F:DNA binding"/>
    <property type="evidence" value="ECO:0007669"/>
    <property type="project" value="UniProtKB-UniRule"/>
</dbReference>
<dbReference type="PANTHER" id="PTHR46927:SF3">
    <property type="entry name" value="THAP-TYPE DOMAIN-CONTAINING PROTEIN"/>
    <property type="match status" value="1"/>
</dbReference>
<name>R7UML7_CAPTE</name>
<dbReference type="Pfam" id="PF05485">
    <property type="entry name" value="THAP"/>
    <property type="match status" value="1"/>
</dbReference>
<dbReference type="HOGENOM" id="CLU_654256_0_0_1"/>
<keyword evidence="1" id="KW-0479">Metal-binding</keyword>
<accession>R7UML7</accession>
<dbReference type="SUPFAM" id="SSF57716">
    <property type="entry name" value="Glucocorticoid receptor-like (DNA-binding domain)"/>
    <property type="match status" value="1"/>
</dbReference>
<evidence type="ECO:0000256" key="4">
    <source>
        <dbReference type="ARBA" id="ARBA00023125"/>
    </source>
</evidence>
<keyword evidence="3" id="KW-0862">Zinc</keyword>
<keyword evidence="9" id="KW-1185">Reference proteome</keyword>
<dbReference type="SMART" id="SM00980">
    <property type="entry name" value="THAP"/>
    <property type="match status" value="1"/>
</dbReference>
<evidence type="ECO:0000259" key="6">
    <source>
        <dbReference type="PROSITE" id="PS50950"/>
    </source>
</evidence>
<keyword evidence="2 5" id="KW-0863">Zinc-finger</keyword>
<dbReference type="OMA" id="FIERIAI"/>
<dbReference type="InterPro" id="IPR006612">
    <property type="entry name" value="THAP_Znf"/>
</dbReference>
<dbReference type="PANTHER" id="PTHR46927">
    <property type="entry name" value="AGAP005574-PA"/>
    <property type="match status" value="1"/>
</dbReference>
<sequence>MPNKCCVTGCKKNYAIGPKVSCFFFPSDKSEKKKWLRAVLRSDLKVTQNTWVCELLFLDSDLQRETTATDTKTGITTTAPLERPRLVKDAVPSQFPNLPFYFFLETTSHRPSPDDRASAMENEQLSLCALYNAEDSKLVKFVYTLSAKVLNPSSLEHQKVLLVTKLFNPYVFQALLTLGLEHNIPHFDDCSVFIIIMTSWWQIVNVKSPWKEQSLNSDYEKPLAASDCLSCRFLMHFIDWLGQWNAMNSNGKLTRETHSVISQTTSGLLKIANYCFANFNARFVLLGKFQTDSLEARFGQYRQLSQDGLPVLVYLAGYCVYSIYRKLKWESCKEGLTCADGDSANLRNSYIEGISRGGLLYLLEDDVRIVQVNYIVNTKLCSFQCATNQRACTVRTSLDILFDSDSLAFENTCNEHSCLE</sequence>
<evidence type="ECO:0000256" key="1">
    <source>
        <dbReference type="ARBA" id="ARBA00022723"/>
    </source>
</evidence>
<dbReference type="InterPro" id="IPR038441">
    <property type="entry name" value="THAP_Znf_sf"/>
</dbReference>
<dbReference type="PROSITE" id="PS50950">
    <property type="entry name" value="ZF_THAP"/>
    <property type="match status" value="1"/>
</dbReference>
<protein>
    <recommendedName>
        <fullName evidence="6">THAP-type domain-containing protein</fullName>
    </recommendedName>
</protein>
<evidence type="ECO:0000256" key="2">
    <source>
        <dbReference type="ARBA" id="ARBA00022771"/>
    </source>
</evidence>
<gene>
    <name evidence="7" type="ORF">CAPTEDRAFT_214669</name>
</gene>
<dbReference type="EnsemblMetazoa" id="CapteT214669">
    <property type="protein sequence ID" value="CapteP214669"/>
    <property type="gene ID" value="CapteG214669"/>
</dbReference>
<dbReference type="GO" id="GO:0008270">
    <property type="term" value="F:zinc ion binding"/>
    <property type="evidence" value="ECO:0007669"/>
    <property type="project" value="UniProtKB-KW"/>
</dbReference>
<proteinExistence type="predicted"/>
<evidence type="ECO:0000313" key="7">
    <source>
        <dbReference type="EMBL" id="ELU05167.1"/>
    </source>
</evidence>
<dbReference type="EMBL" id="AMQN01001364">
    <property type="status" value="NOT_ANNOTATED_CDS"/>
    <property type="molecule type" value="Genomic_DNA"/>
</dbReference>
<dbReference type="EMBL" id="KB301771">
    <property type="protein sequence ID" value="ELU05167.1"/>
    <property type="molecule type" value="Genomic_DNA"/>
</dbReference>
<dbReference type="Gene3D" id="6.20.210.20">
    <property type="entry name" value="THAP domain"/>
    <property type="match status" value="1"/>
</dbReference>
<dbReference type="OrthoDB" id="6485764at2759"/>
<dbReference type="InterPro" id="IPR052224">
    <property type="entry name" value="THAP_domain_protein"/>
</dbReference>
<evidence type="ECO:0000313" key="9">
    <source>
        <dbReference type="Proteomes" id="UP000014760"/>
    </source>
</evidence>
<reference evidence="8" key="3">
    <citation type="submission" date="2015-06" db="UniProtKB">
        <authorList>
            <consortium name="EnsemblMetazoa"/>
        </authorList>
    </citation>
    <scope>IDENTIFICATION</scope>
</reference>
<evidence type="ECO:0000256" key="5">
    <source>
        <dbReference type="PROSITE-ProRule" id="PRU00309"/>
    </source>
</evidence>
<evidence type="ECO:0000256" key="3">
    <source>
        <dbReference type="ARBA" id="ARBA00022833"/>
    </source>
</evidence>
<reference evidence="9" key="1">
    <citation type="submission" date="2012-12" db="EMBL/GenBank/DDBJ databases">
        <authorList>
            <person name="Hellsten U."/>
            <person name="Grimwood J."/>
            <person name="Chapman J.A."/>
            <person name="Shapiro H."/>
            <person name="Aerts A."/>
            <person name="Otillar R.P."/>
            <person name="Terry A.Y."/>
            <person name="Boore J.L."/>
            <person name="Simakov O."/>
            <person name="Marletaz F."/>
            <person name="Cho S.-J."/>
            <person name="Edsinger-Gonzales E."/>
            <person name="Havlak P."/>
            <person name="Kuo D.-H."/>
            <person name="Larsson T."/>
            <person name="Lv J."/>
            <person name="Arendt D."/>
            <person name="Savage R."/>
            <person name="Osoegawa K."/>
            <person name="de Jong P."/>
            <person name="Lindberg D.R."/>
            <person name="Seaver E.C."/>
            <person name="Weisblat D.A."/>
            <person name="Putnam N.H."/>
            <person name="Grigoriev I.V."/>
            <person name="Rokhsar D.S."/>
        </authorList>
    </citation>
    <scope>NUCLEOTIDE SEQUENCE</scope>
    <source>
        <strain evidence="9">I ESC-2004</strain>
    </source>
</reference>
<organism evidence="7">
    <name type="scientific">Capitella teleta</name>
    <name type="common">Polychaete worm</name>
    <dbReference type="NCBI Taxonomy" id="283909"/>
    <lineage>
        <taxon>Eukaryota</taxon>
        <taxon>Metazoa</taxon>
        <taxon>Spiralia</taxon>
        <taxon>Lophotrochozoa</taxon>
        <taxon>Annelida</taxon>
        <taxon>Polychaeta</taxon>
        <taxon>Sedentaria</taxon>
        <taxon>Scolecida</taxon>
        <taxon>Capitellidae</taxon>
        <taxon>Capitella</taxon>
    </lineage>
</organism>
<dbReference type="Proteomes" id="UP000014760">
    <property type="component" value="Unassembled WGS sequence"/>
</dbReference>
<dbReference type="AlphaFoldDB" id="R7UML7"/>